<comment type="similarity">
    <text evidence="4">Belongs to the GST superfamily.</text>
</comment>
<dbReference type="InterPro" id="IPR036282">
    <property type="entry name" value="Glutathione-S-Trfase_C_sf"/>
</dbReference>
<evidence type="ECO:0000256" key="3">
    <source>
        <dbReference type="ARBA" id="ARBA00047960"/>
    </source>
</evidence>
<name>A0A166C7J6_DAUCS</name>
<dbReference type="EMBL" id="CP093345">
    <property type="protein sequence ID" value="WOG94473.1"/>
    <property type="molecule type" value="Genomic_DNA"/>
</dbReference>
<gene>
    <name evidence="5" type="ORF">DCAR_0313769</name>
</gene>
<dbReference type="SFLD" id="SFLDG01152">
    <property type="entry name" value="Main.3:_Omega-_and_Tau-like"/>
    <property type="match status" value="1"/>
</dbReference>
<dbReference type="GO" id="GO:0006749">
    <property type="term" value="P:glutathione metabolic process"/>
    <property type="evidence" value="ECO:0007669"/>
    <property type="project" value="InterPro"/>
</dbReference>
<dbReference type="FunFam" id="1.20.1050.10:FF:000012">
    <property type="entry name" value="Tau class glutathione S-transferase"/>
    <property type="match status" value="1"/>
</dbReference>
<reference evidence="5" key="1">
    <citation type="journal article" date="2016" name="Nat. Genet.">
        <title>A high-quality carrot genome assembly provides new insights into carotenoid accumulation and asterid genome evolution.</title>
        <authorList>
            <person name="Iorizzo M."/>
            <person name="Ellison S."/>
            <person name="Senalik D."/>
            <person name="Zeng P."/>
            <person name="Satapoomin P."/>
            <person name="Huang J."/>
            <person name="Bowman M."/>
            <person name="Iovene M."/>
            <person name="Sanseverino W."/>
            <person name="Cavagnaro P."/>
            <person name="Yildiz M."/>
            <person name="Macko-Podgorni A."/>
            <person name="Moranska E."/>
            <person name="Grzebelus E."/>
            <person name="Grzebelus D."/>
            <person name="Ashrafi H."/>
            <person name="Zheng Z."/>
            <person name="Cheng S."/>
            <person name="Spooner D."/>
            <person name="Van Deynze A."/>
            <person name="Simon P."/>
        </authorList>
    </citation>
    <scope>NUCLEOTIDE SEQUENCE</scope>
    <source>
        <tissue evidence="5">Leaf</tissue>
    </source>
</reference>
<evidence type="ECO:0000256" key="4">
    <source>
        <dbReference type="RuleBase" id="RU003494"/>
    </source>
</evidence>
<dbReference type="PANTHER" id="PTHR11260">
    <property type="entry name" value="GLUTATHIONE S-TRANSFERASE, GST, SUPERFAMILY, GST DOMAIN CONTAINING"/>
    <property type="match status" value="1"/>
</dbReference>
<evidence type="ECO:0000256" key="1">
    <source>
        <dbReference type="ARBA" id="ARBA00012452"/>
    </source>
</evidence>
<dbReference type="Gene3D" id="3.40.30.10">
    <property type="entry name" value="Glutaredoxin"/>
    <property type="match status" value="1"/>
</dbReference>
<keyword evidence="2" id="KW-0808">Transferase</keyword>
<dbReference type="SFLD" id="SFLDS00019">
    <property type="entry name" value="Glutathione_Transferase_(cytos"/>
    <property type="match status" value="1"/>
</dbReference>
<evidence type="ECO:0000313" key="5">
    <source>
        <dbReference type="EMBL" id="WOG94473.1"/>
    </source>
</evidence>
<dbReference type="OrthoDB" id="4951845at2759"/>
<dbReference type="CDD" id="cd03058">
    <property type="entry name" value="GST_N_Tau"/>
    <property type="match status" value="1"/>
</dbReference>
<dbReference type="GO" id="GO:0005737">
    <property type="term" value="C:cytoplasm"/>
    <property type="evidence" value="ECO:0007669"/>
    <property type="project" value="TreeGrafter"/>
</dbReference>
<dbReference type="GO" id="GO:0004364">
    <property type="term" value="F:glutathione transferase activity"/>
    <property type="evidence" value="ECO:0007669"/>
    <property type="project" value="UniProtKB-EC"/>
</dbReference>
<dbReference type="InterPro" id="IPR004046">
    <property type="entry name" value="GST_C"/>
</dbReference>
<dbReference type="FunFam" id="3.40.30.10:FF:000197">
    <property type="entry name" value="Glutathione S-transferase U10"/>
    <property type="match status" value="1"/>
</dbReference>
<dbReference type="Pfam" id="PF00043">
    <property type="entry name" value="GST_C"/>
    <property type="match status" value="1"/>
</dbReference>
<organism evidence="5 6">
    <name type="scientific">Daucus carota subsp. sativus</name>
    <name type="common">Carrot</name>
    <dbReference type="NCBI Taxonomy" id="79200"/>
    <lineage>
        <taxon>Eukaryota</taxon>
        <taxon>Viridiplantae</taxon>
        <taxon>Streptophyta</taxon>
        <taxon>Embryophyta</taxon>
        <taxon>Tracheophyta</taxon>
        <taxon>Spermatophyta</taxon>
        <taxon>Magnoliopsida</taxon>
        <taxon>eudicotyledons</taxon>
        <taxon>Gunneridae</taxon>
        <taxon>Pentapetalae</taxon>
        <taxon>asterids</taxon>
        <taxon>campanulids</taxon>
        <taxon>Apiales</taxon>
        <taxon>Apiaceae</taxon>
        <taxon>Apioideae</taxon>
        <taxon>Scandiceae</taxon>
        <taxon>Daucinae</taxon>
        <taxon>Daucus</taxon>
        <taxon>Daucus sect. Daucus</taxon>
    </lineage>
</organism>
<dbReference type="InterPro" id="IPR004045">
    <property type="entry name" value="Glutathione_S-Trfase_N"/>
</dbReference>
<dbReference type="InterPro" id="IPR045074">
    <property type="entry name" value="GST_C_Tau"/>
</dbReference>
<keyword evidence="6" id="KW-1185">Reference proteome</keyword>
<dbReference type="KEGG" id="dcr:108213210"/>
<accession>A0A166C7J6</accession>
<dbReference type="CDD" id="cd03185">
    <property type="entry name" value="GST_C_Tau"/>
    <property type="match status" value="1"/>
</dbReference>
<proteinExistence type="inferred from homology"/>
<comment type="catalytic activity">
    <reaction evidence="3">
        <text>RX + glutathione = an S-substituted glutathione + a halide anion + H(+)</text>
        <dbReference type="Rhea" id="RHEA:16437"/>
        <dbReference type="ChEBI" id="CHEBI:15378"/>
        <dbReference type="ChEBI" id="CHEBI:16042"/>
        <dbReference type="ChEBI" id="CHEBI:17792"/>
        <dbReference type="ChEBI" id="CHEBI:57925"/>
        <dbReference type="ChEBI" id="CHEBI:90779"/>
        <dbReference type="EC" id="2.5.1.18"/>
    </reaction>
</comment>
<dbReference type="PROSITE" id="PS50405">
    <property type="entry name" value="GST_CTER"/>
    <property type="match status" value="1"/>
</dbReference>
<evidence type="ECO:0000256" key="2">
    <source>
        <dbReference type="ARBA" id="ARBA00022679"/>
    </source>
</evidence>
<dbReference type="OMA" id="IWLRTIQ"/>
<dbReference type="SUPFAM" id="SSF47616">
    <property type="entry name" value="GST C-terminal domain-like"/>
    <property type="match status" value="1"/>
</dbReference>
<dbReference type="InterPro" id="IPR036249">
    <property type="entry name" value="Thioredoxin-like_sf"/>
</dbReference>
<dbReference type="EC" id="2.5.1.18" evidence="1"/>
<dbReference type="AlphaFoldDB" id="A0A166C7J6"/>
<dbReference type="SFLD" id="SFLDG00358">
    <property type="entry name" value="Main_(cytGST)"/>
    <property type="match status" value="1"/>
</dbReference>
<dbReference type="Gene3D" id="1.20.1050.10">
    <property type="match status" value="1"/>
</dbReference>
<sequence length="220" mass="24978">MATQEVKVFGVWESPYSKRVEIALKMKGVEYEYVEEDLSTKSSELLKYNPVHKKVPVFLHNGKPIVESLVILEYIDETWKSGTPILPEDPHERATSRFWANFVDDKLLPAAVKYLKSKGGEKAVNEEISELLSVLENELKGKKFFGGDSIGLIDIASNIIALWLDVIQEVVGVEVFTKEKHPKLFKWSEEYLNCSIIKETLPPRADLLAFWQSRVQAPAA</sequence>
<dbReference type="Proteomes" id="UP000077755">
    <property type="component" value="Chromosome 3"/>
</dbReference>
<dbReference type="PROSITE" id="PS50404">
    <property type="entry name" value="GST_NTER"/>
    <property type="match status" value="1"/>
</dbReference>
<dbReference type="Pfam" id="PF02798">
    <property type="entry name" value="GST_N"/>
    <property type="match status" value="1"/>
</dbReference>
<dbReference type="InterPro" id="IPR045073">
    <property type="entry name" value="Omega/Tau-like"/>
</dbReference>
<dbReference type="Gramene" id="KZN03392">
    <property type="protein sequence ID" value="KZN03392"/>
    <property type="gene ID" value="DCAR_012148"/>
</dbReference>
<protein>
    <recommendedName>
        <fullName evidence="1">glutathione transferase</fullName>
        <ecNumber evidence="1">2.5.1.18</ecNumber>
    </recommendedName>
</protein>
<dbReference type="InterPro" id="IPR040079">
    <property type="entry name" value="Glutathione_S-Trfase"/>
</dbReference>
<dbReference type="SUPFAM" id="SSF52833">
    <property type="entry name" value="Thioredoxin-like"/>
    <property type="match status" value="1"/>
</dbReference>
<dbReference type="PANTHER" id="PTHR11260:SF676">
    <property type="entry name" value="GLUTATHIONE S-TRANSFERASE U8"/>
    <property type="match status" value="1"/>
</dbReference>
<evidence type="ECO:0000313" key="6">
    <source>
        <dbReference type="Proteomes" id="UP000077755"/>
    </source>
</evidence>
<reference evidence="5" key="2">
    <citation type="submission" date="2022-03" db="EMBL/GenBank/DDBJ databases">
        <title>Draft title - Genomic analysis of global carrot germplasm unveils the trajectory of domestication and the origin of high carotenoid orange carrot.</title>
        <authorList>
            <person name="Iorizzo M."/>
            <person name="Ellison S."/>
            <person name="Senalik D."/>
            <person name="Macko-Podgorni A."/>
            <person name="Grzebelus D."/>
            <person name="Bostan H."/>
            <person name="Rolling W."/>
            <person name="Curaba J."/>
            <person name="Simon P."/>
        </authorList>
    </citation>
    <scope>NUCLEOTIDE SEQUENCE</scope>
    <source>
        <tissue evidence="5">Leaf</tissue>
    </source>
</reference>
<dbReference type="InterPro" id="IPR010987">
    <property type="entry name" value="Glutathione-S-Trfase_C-like"/>
</dbReference>